<dbReference type="Ensembl" id="ENSLLET00000001633.1">
    <property type="protein sequence ID" value="ENSLLEP00000001555.1"/>
    <property type="gene ID" value="ENSLLEG00000001031.1"/>
</dbReference>
<keyword evidence="4" id="KW-1185">Reference proteome</keyword>
<dbReference type="CDD" id="cd06257">
    <property type="entry name" value="DnaJ"/>
    <property type="match status" value="1"/>
</dbReference>
<dbReference type="GeneTree" id="ENSGT00510000048685"/>
<feature type="domain" description="J" evidence="2">
    <location>
        <begin position="139"/>
        <end position="204"/>
    </location>
</feature>
<dbReference type="PROSITE" id="PS50076">
    <property type="entry name" value="DNAJ_2"/>
    <property type="match status" value="1"/>
</dbReference>
<dbReference type="Gene3D" id="1.10.287.110">
    <property type="entry name" value="DnaJ domain"/>
    <property type="match status" value="1"/>
</dbReference>
<name>A0A8C5P6I1_9ANUR</name>
<dbReference type="Pfam" id="PF00226">
    <property type="entry name" value="DnaJ"/>
    <property type="match status" value="1"/>
</dbReference>
<dbReference type="SMART" id="SM00271">
    <property type="entry name" value="DnaJ"/>
    <property type="match status" value="1"/>
</dbReference>
<reference evidence="3" key="1">
    <citation type="submission" date="2025-08" db="UniProtKB">
        <authorList>
            <consortium name="Ensembl"/>
        </authorList>
    </citation>
    <scope>IDENTIFICATION</scope>
</reference>
<reference evidence="3" key="2">
    <citation type="submission" date="2025-09" db="UniProtKB">
        <authorList>
            <consortium name="Ensembl"/>
        </authorList>
    </citation>
    <scope>IDENTIFICATION</scope>
</reference>
<proteinExistence type="predicted"/>
<evidence type="ECO:0000256" key="1">
    <source>
        <dbReference type="SAM" id="MobiDB-lite"/>
    </source>
</evidence>
<evidence type="ECO:0000313" key="4">
    <source>
        <dbReference type="Proteomes" id="UP000694569"/>
    </source>
</evidence>
<dbReference type="OrthoDB" id="376357at2759"/>
<sequence length="296" mass="33093">MRACDWLCQCRPLLPGKMAEVRRRLWRCSSLQVLGRAGSFSGGTIGVPASALCLPTRIPHCSLWDAAQPGLRWQTCPPVASTGLCEGIPRTSGMIHTGLDVRRYTQGTGFRAAQQNNWNRRSARNGPVPPPPRHQSRTAYYDILEITGNASQSQIKTAFYKQSFRYHPDRNAGSEDAALRFGEVTEAYYVLGSVNLRKKYDQGILSLEDVRKAKKPTSTGDGRTRKGASGQRDATSSAASLRTSAKPMFNFDAFYQAHYGEQLERERILKARRESMEKLKREPSHSWPFEKVLTPG</sequence>
<organism evidence="3 4">
    <name type="scientific">Leptobrachium leishanense</name>
    <name type="common">Leishan spiny toad</name>
    <dbReference type="NCBI Taxonomy" id="445787"/>
    <lineage>
        <taxon>Eukaryota</taxon>
        <taxon>Metazoa</taxon>
        <taxon>Chordata</taxon>
        <taxon>Craniata</taxon>
        <taxon>Vertebrata</taxon>
        <taxon>Euteleostomi</taxon>
        <taxon>Amphibia</taxon>
        <taxon>Batrachia</taxon>
        <taxon>Anura</taxon>
        <taxon>Pelobatoidea</taxon>
        <taxon>Megophryidae</taxon>
        <taxon>Leptobrachium</taxon>
    </lineage>
</organism>
<dbReference type="AlphaFoldDB" id="A0A8C5P6I1"/>
<dbReference type="Proteomes" id="UP000694569">
    <property type="component" value="Unplaced"/>
</dbReference>
<dbReference type="SUPFAM" id="SSF46565">
    <property type="entry name" value="Chaperone J-domain"/>
    <property type="match status" value="1"/>
</dbReference>
<dbReference type="InterPro" id="IPR001623">
    <property type="entry name" value="DnaJ_domain"/>
</dbReference>
<dbReference type="PRINTS" id="PR00625">
    <property type="entry name" value="JDOMAIN"/>
</dbReference>
<gene>
    <name evidence="3" type="primary">DNAJC30</name>
</gene>
<dbReference type="InterPro" id="IPR053025">
    <property type="entry name" value="Mito_ATP_Synthase-Asso"/>
</dbReference>
<feature type="region of interest" description="Disordered" evidence="1">
    <location>
        <begin position="277"/>
        <end position="296"/>
    </location>
</feature>
<dbReference type="InterPro" id="IPR036869">
    <property type="entry name" value="J_dom_sf"/>
</dbReference>
<dbReference type="PANTHER" id="PTHR44873">
    <property type="entry name" value="DNAJ HOMOLOG SUBFAMILY C MEMBER 30, MITOCHONDRIAL"/>
    <property type="match status" value="1"/>
</dbReference>
<accession>A0A8C5P6I1</accession>
<dbReference type="PANTHER" id="PTHR44873:SF1">
    <property type="entry name" value="DNAJ HOMOLOG SUBFAMILY C MEMBER 30, MITOCHONDRIAL"/>
    <property type="match status" value="1"/>
</dbReference>
<feature type="region of interest" description="Disordered" evidence="1">
    <location>
        <begin position="115"/>
        <end position="134"/>
    </location>
</feature>
<protein>
    <submittedName>
        <fullName evidence="3">DnaJ heat shock protein family (Hsp40) member C30</fullName>
    </submittedName>
</protein>
<feature type="region of interest" description="Disordered" evidence="1">
    <location>
        <begin position="213"/>
        <end position="240"/>
    </location>
</feature>
<evidence type="ECO:0000313" key="3">
    <source>
        <dbReference type="Ensembl" id="ENSLLEP00000001555.1"/>
    </source>
</evidence>
<evidence type="ECO:0000259" key="2">
    <source>
        <dbReference type="PROSITE" id="PS50076"/>
    </source>
</evidence>